<proteinExistence type="predicted"/>
<sequence>MALLLFDGALGFVGLCLFVLPTLEEMALPRKEYRCFEATQNLKRDLSSFLDSASDRWVPPENWEVAKTENEAMFKGMLQAVLTNKHSR</sequence>
<protein>
    <submittedName>
        <fullName evidence="1">Aminoglycoside phosphotransferase</fullName>
    </submittedName>
</protein>
<reference evidence="1" key="1">
    <citation type="submission" date="2022-11" db="EMBL/GenBank/DDBJ databases">
        <authorList>
            <person name="Petersen C."/>
        </authorList>
    </citation>
    <scope>NUCLEOTIDE SEQUENCE</scope>
    <source>
        <strain evidence="1">IBT 34128</strain>
    </source>
</reference>
<dbReference type="GeneID" id="81392077"/>
<dbReference type="AlphaFoldDB" id="A0A9W9FRC5"/>
<organism evidence="1 2">
    <name type="scientific">Penicillium alfredii</name>
    <dbReference type="NCBI Taxonomy" id="1506179"/>
    <lineage>
        <taxon>Eukaryota</taxon>
        <taxon>Fungi</taxon>
        <taxon>Dikarya</taxon>
        <taxon>Ascomycota</taxon>
        <taxon>Pezizomycotina</taxon>
        <taxon>Eurotiomycetes</taxon>
        <taxon>Eurotiomycetidae</taxon>
        <taxon>Eurotiales</taxon>
        <taxon>Aspergillaceae</taxon>
        <taxon>Penicillium</taxon>
    </lineage>
</organism>
<reference evidence="1" key="2">
    <citation type="journal article" date="2023" name="IMA Fungus">
        <title>Comparative genomic study of the Penicillium genus elucidates a diverse pangenome and 15 lateral gene transfer events.</title>
        <authorList>
            <person name="Petersen C."/>
            <person name="Sorensen T."/>
            <person name="Nielsen M.R."/>
            <person name="Sondergaard T.E."/>
            <person name="Sorensen J.L."/>
            <person name="Fitzpatrick D.A."/>
            <person name="Frisvad J.C."/>
            <person name="Nielsen K.L."/>
        </authorList>
    </citation>
    <scope>NUCLEOTIDE SEQUENCE</scope>
    <source>
        <strain evidence="1">IBT 34128</strain>
    </source>
</reference>
<dbReference type="Proteomes" id="UP001141434">
    <property type="component" value="Unassembled WGS sequence"/>
</dbReference>
<dbReference type="RefSeq" id="XP_056513976.1">
    <property type="nucleotide sequence ID" value="XM_056652909.1"/>
</dbReference>
<evidence type="ECO:0000313" key="2">
    <source>
        <dbReference type="Proteomes" id="UP001141434"/>
    </source>
</evidence>
<name>A0A9W9FRC5_9EURO</name>
<comment type="caution">
    <text evidence="1">The sequence shown here is derived from an EMBL/GenBank/DDBJ whole genome shotgun (WGS) entry which is preliminary data.</text>
</comment>
<dbReference type="OrthoDB" id="2831558at2759"/>
<dbReference type="EMBL" id="JAPMSZ010000004">
    <property type="protein sequence ID" value="KAJ5104980.1"/>
    <property type="molecule type" value="Genomic_DNA"/>
</dbReference>
<keyword evidence="2" id="KW-1185">Reference proteome</keyword>
<gene>
    <name evidence="1" type="ORF">NUU61_002327</name>
</gene>
<evidence type="ECO:0000313" key="1">
    <source>
        <dbReference type="EMBL" id="KAJ5104980.1"/>
    </source>
</evidence>
<accession>A0A9W9FRC5</accession>